<dbReference type="InterPro" id="IPR011662">
    <property type="entry name" value="Secretin/TonB_short_N"/>
</dbReference>
<dbReference type="eggNOG" id="COG1629">
    <property type="taxonomic scope" value="Bacteria"/>
</dbReference>
<keyword evidence="3" id="KW-0406">Ion transport</keyword>
<keyword evidence="4" id="KW-0408">Iron</keyword>
<dbReference type="Gene3D" id="2.40.170.20">
    <property type="entry name" value="TonB-dependent receptor, beta-barrel domain"/>
    <property type="match status" value="1"/>
</dbReference>
<feature type="domain" description="Secretin/TonB short N-terminal" evidence="9">
    <location>
        <begin position="55"/>
        <end position="106"/>
    </location>
</feature>
<evidence type="ECO:0000259" key="9">
    <source>
        <dbReference type="SMART" id="SM00965"/>
    </source>
</evidence>
<dbReference type="InterPro" id="IPR012910">
    <property type="entry name" value="Plug_dom"/>
</dbReference>
<dbReference type="Gene3D" id="3.55.50.30">
    <property type="match status" value="1"/>
</dbReference>
<evidence type="ECO:0000256" key="2">
    <source>
        <dbReference type="ARBA" id="ARBA00022448"/>
    </source>
</evidence>
<dbReference type="InterPro" id="IPR010104">
    <property type="entry name" value="TonB_rcpt_bac"/>
</dbReference>
<reference evidence="10 11" key="1">
    <citation type="journal article" date="2014" name="Nature">
        <title>Sequential evolution of bacterial morphology by co-option of a developmental regulator.</title>
        <authorList>
            <person name="Jiang C."/>
            <person name="Brown P.J."/>
            <person name="Ducret A."/>
            <person name="Brun Y.V."/>
        </authorList>
    </citation>
    <scope>NUCLEOTIDE SEQUENCE [LARGE SCALE GENOMIC DNA]</scope>
    <source>
        <strain evidence="10 11">DSM 16100</strain>
    </source>
</reference>
<feature type="chain" id="PRO_5004727610" evidence="8">
    <location>
        <begin position="31"/>
        <end position="1011"/>
    </location>
</feature>
<name>V4PZ38_9CAUL</name>
<evidence type="ECO:0000256" key="1">
    <source>
        <dbReference type="ARBA" id="ARBA00004442"/>
    </source>
</evidence>
<dbReference type="AlphaFoldDB" id="V4PZ38"/>
<dbReference type="GO" id="GO:0006826">
    <property type="term" value="P:iron ion transport"/>
    <property type="evidence" value="ECO:0007669"/>
    <property type="project" value="UniProtKB-KW"/>
</dbReference>
<dbReference type="InterPro" id="IPR037066">
    <property type="entry name" value="Plug_dom_sf"/>
</dbReference>
<dbReference type="GO" id="GO:0009279">
    <property type="term" value="C:cell outer membrane"/>
    <property type="evidence" value="ECO:0007669"/>
    <property type="project" value="UniProtKB-SubCell"/>
</dbReference>
<proteinExistence type="inferred from homology"/>
<evidence type="ECO:0000313" key="10">
    <source>
        <dbReference type="EMBL" id="ESQ92684.1"/>
    </source>
</evidence>
<keyword evidence="10" id="KW-0675">Receptor</keyword>
<dbReference type="Proteomes" id="UP000017837">
    <property type="component" value="Unassembled WGS sequence"/>
</dbReference>
<dbReference type="eggNOG" id="COG4771">
    <property type="taxonomic scope" value="Bacteria"/>
</dbReference>
<evidence type="ECO:0000256" key="7">
    <source>
        <dbReference type="RuleBase" id="RU003357"/>
    </source>
</evidence>
<sequence>MMNAQLRVFSGSLLLAGTTLLMVSAVPAFAQVKTFDVAAQPAQQGIPQFAQQADIQLLVPERLARGHKTSAVRGTMPVRDGLTRLLSGTNLTPVTQANGVIVLAEAAPARASKAAYIVSDSAPAMVAAADPIAAPAQNADEAPQPADDVVVVVTGIRGSLSKARDIKRKAANSVESIVAEDIGKMPDLNLAESIQRVPGVAMSREGGEGRNITLRGFGPDFTRTTLNGMEVPASSDGLDSGGVTINAGRAFDFHLFASELFNRIDIQKTQRASTEEGGIAGTVDLYSARPFDFRNNFTISASVQDNYNTLTTKHDPRVAFLVSKKSSDGKFGALFSAAISNRTVHQEGYASVRWTSPFANGDSWADSNPTVTGTPSNACGAADPLDCLWAPRLPRADFFGNDQKRVGFTGSLQYRPNDQVLITLDALHSDLTNDRYSYNSMEWLLTHGTAGNYTGQTPLSFTIAPDGKQLIAASFDDVTSWYESRHQESKSAFNQVVLSGKFKLTDQLTIDAMAGTASDDADRTELRFYYRSIPHFYAYDYTSNPYVPAISYGSYDPNNASNYVNALTASNRINNVKKENFTSKFDVTYNADSFSLKGGLNYNNRKVIYAEGYGASPSFNPSTYTKPFPISNFGSGLDGTLNKFRVADFDAIAAAGVITPGYSDNAAAGWTVGEETLGGYVELNAEYYLGEMRLRTNTGLRYAKTNVSSEALVSGTPVKTEVSYDNYLPSINLALDVRDDLVVRGSYGRSMTRPGLSSLNIAGPVFGYTTRTVGNVGNPALKPYESNDTDLSVEWYFGKEGLLAFTVFNKDIVRSLKTDVVTKMVDPSFWPAMYADPQYDPSYNADPAVVPYTFTIPVNNDDGNSVKGFELTYNQPFTFLPGVWSKFGIASNYTHVSAKDSTGLSPNSYNATLYYDAEKYGARISVNKRDDYLLSEPGGNGHLQERKFGPTHVDFASFYNVNQNLTITFEGINITDEVERIYGTGDTGVMDLTREYNHTGAQWILGLRYKY</sequence>
<dbReference type="EMBL" id="AWGB01000011">
    <property type="protein sequence ID" value="ESQ92684.1"/>
    <property type="molecule type" value="Genomic_DNA"/>
</dbReference>
<gene>
    <name evidence="10" type="ORF">ABENE_07640</name>
</gene>
<dbReference type="InterPro" id="IPR000531">
    <property type="entry name" value="Beta-barrel_TonB"/>
</dbReference>
<evidence type="ECO:0000256" key="3">
    <source>
        <dbReference type="ARBA" id="ARBA00022496"/>
    </source>
</evidence>
<dbReference type="STRING" id="1121022.GCA_000376105_02917"/>
<dbReference type="CDD" id="cd01347">
    <property type="entry name" value="ligand_gated_channel"/>
    <property type="match status" value="1"/>
</dbReference>
<organism evidence="10 11">
    <name type="scientific">Asticcacaulis benevestitus DSM 16100 = ATCC BAA-896</name>
    <dbReference type="NCBI Taxonomy" id="1121022"/>
    <lineage>
        <taxon>Bacteria</taxon>
        <taxon>Pseudomonadati</taxon>
        <taxon>Pseudomonadota</taxon>
        <taxon>Alphaproteobacteria</taxon>
        <taxon>Caulobacterales</taxon>
        <taxon>Caulobacteraceae</taxon>
        <taxon>Asticcacaulis</taxon>
    </lineage>
</organism>
<keyword evidence="6" id="KW-0998">Cell outer membrane</keyword>
<keyword evidence="7" id="KW-0798">TonB box</keyword>
<keyword evidence="11" id="KW-1185">Reference proteome</keyword>
<keyword evidence="8" id="KW-0732">Signal</keyword>
<dbReference type="PATRIC" id="fig|1121022.4.peg.1532"/>
<keyword evidence="5 7" id="KW-0472">Membrane</keyword>
<dbReference type="Pfam" id="PF00593">
    <property type="entry name" value="TonB_dep_Rec_b-barrel"/>
    <property type="match status" value="1"/>
</dbReference>
<comment type="subcellular location">
    <subcellularLocation>
        <location evidence="1 7">Cell outer membrane</location>
    </subcellularLocation>
</comment>
<evidence type="ECO:0000256" key="5">
    <source>
        <dbReference type="ARBA" id="ARBA00023136"/>
    </source>
</evidence>
<dbReference type="Gene3D" id="2.170.130.10">
    <property type="entry name" value="TonB-dependent receptor, plug domain"/>
    <property type="match status" value="1"/>
</dbReference>
<dbReference type="PANTHER" id="PTHR40980:SF3">
    <property type="entry name" value="TONB-DEPENDENT RECEPTOR-LIKE BETA-BARREL DOMAIN-CONTAINING PROTEIN"/>
    <property type="match status" value="1"/>
</dbReference>
<feature type="signal peptide" evidence="8">
    <location>
        <begin position="1"/>
        <end position="30"/>
    </location>
</feature>
<keyword evidence="2" id="KW-0813">Transport</keyword>
<evidence type="ECO:0000256" key="4">
    <source>
        <dbReference type="ARBA" id="ARBA00023004"/>
    </source>
</evidence>
<evidence type="ECO:0000256" key="8">
    <source>
        <dbReference type="SAM" id="SignalP"/>
    </source>
</evidence>
<dbReference type="SMART" id="SM00965">
    <property type="entry name" value="STN"/>
    <property type="match status" value="1"/>
</dbReference>
<evidence type="ECO:0000256" key="6">
    <source>
        <dbReference type="ARBA" id="ARBA00023237"/>
    </source>
</evidence>
<dbReference type="OrthoDB" id="5476657at2"/>
<dbReference type="Pfam" id="PF07715">
    <property type="entry name" value="Plug"/>
    <property type="match status" value="1"/>
</dbReference>
<protein>
    <submittedName>
        <fullName evidence="10">TonB-denpendent receptor</fullName>
    </submittedName>
</protein>
<comment type="caution">
    <text evidence="10">The sequence shown here is derived from an EMBL/GenBank/DDBJ whole genome shotgun (WGS) entry which is preliminary data.</text>
</comment>
<evidence type="ECO:0000313" key="11">
    <source>
        <dbReference type="Proteomes" id="UP000017837"/>
    </source>
</evidence>
<dbReference type="NCBIfam" id="TIGR01782">
    <property type="entry name" value="TonB-Xanth-Caul"/>
    <property type="match status" value="1"/>
</dbReference>
<accession>V4PZ38</accession>
<dbReference type="Pfam" id="PF07660">
    <property type="entry name" value="STN"/>
    <property type="match status" value="1"/>
</dbReference>
<dbReference type="RefSeq" id="WP_018082584.1">
    <property type="nucleotide sequence ID" value="NZ_AQWM01000015.1"/>
</dbReference>
<dbReference type="SUPFAM" id="SSF56935">
    <property type="entry name" value="Porins"/>
    <property type="match status" value="1"/>
</dbReference>
<comment type="similarity">
    <text evidence="7">Belongs to the TonB-dependent receptor family.</text>
</comment>
<keyword evidence="3" id="KW-0410">Iron transport</keyword>
<dbReference type="PANTHER" id="PTHR40980">
    <property type="entry name" value="PLUG DOMAIN-CONTAINING PROTEIN"/>
    <property type="match status" value="1"/>
</dbReference>
<dbReference type="InterPro" id="IPR036942">
    <property type="entry name" value="Beta-barrel_TonB_sf"/>
</dbReference>